<dbReference type="Proteomes" id="UP001335737">
    <property type="component" value="Unassembled WGS sequence"/>
</dbReference>
<gene>
    <name evidence="1" type="ORF">QGM71_03335</name>
</gene>
<proteinExistence type="predicted"/>
<organism evidence="1 2">
    <name type="scientific">Virgibacillus tibetensis</name>
    <dbReference type="NCBI Taxonomy" id="3042313"/>
    <lineage>
        <taxon>Bacteria</taxon>
        <taxon>Bacillati</taxon>
        <taxon>Bacillota</taxon>
        <taxon>Bacilli</taxon>
        <taxon>Bacillales</taxon>
        <taxon>Bacillaceae</taxon>
        <taxon>Virgibacillus</taxon>
    </lineage>
</organism>
<dbReference type="PANTHER" id="PTHR40051">
    <property type="entry name" value="IG HYPOTHETICAL 15966"/>
    <property type="match status" value="1"/>
</dbReference>
<comment type="caution">
    <text evidence="1">The sequence shown here is derived from an EMBL/GenBank/DDBJ whole genome shotgun (WGS) entry which is preliminary data.</text>
</comment>
<reference evidence="1 2" key="1">
    <citation type="journal article" date="2024" name="Int. J. Syst. Evol. Microbiol.">
        <title>Virgibacillus tibetensis sp. nov., isolated from salt lake on the Tibetan Plateau of China.</title>
        <authorList>
            <person name="Phurbu D."/>
            <person name="Liu Z.-X."/>
            <person name="Wang R."/>
            <person name="Zheng Y.-Y."/>
            <person name="Liu H.-C."/>
            <person name="Zhou Y.-G."/>
            <person name="Yu Y.-J."/>
            <person name="Li A.-H."/>
        </authorList>
    </citation>
    <scope>NUCLEOTIDE SEQUENCE [LARGE SCALE GENOMIC DNA]</scope>
    <source>
        <strain evidence="1 2">C22-A2</strain>
    </source>
</reference>
<evidence type="ECO:0000313" key="2">
    <source>
        <dbReference type="Proteomes" id="UP001335737"/>
    </source>
</evidence>
<dbReference type="PANTHER" id="PTHR40051:SF1">
    <property type="entry name" value="YOLD-LIKE FAMILY PROTEIN"/>
    <property type="match status" value="1"/>
</dbReference>
<accession>A0ABU6KBG9</accession>
<evidence type="ECO:0000313" key="1">
    <source>
        <dbReference type="EMBL" id="MEC5422525.1"/>
    </source>
</evidence>
<keyword evidence="2" id="KW-1185">Reference proteome</keyword>
<dbReference type="Pfam" id="PF08863">
    <property type="entry name" value="YolD"/>
    <property type="match status" value="1"/>
</dbReference>
<name>A0ABU6KBG9_9BACI</name>
<dbReference type="InterPro" id="IPR014962">
    <property type="entry name" value="YolD"/>
</dbReference>
<dbReference type="EMBL" id="JARZFX010000001">
    <property type="protein sequence ID" value="MEC5422525.1"/>
    <property type="molecule type" value="Genomic_DNA"/>
</dbReference>
<protein>
    <submittedName>
        <fullName evidence="1">YolD-like family protein</fullName>
    </submittedName>
</protein>
<sequence length="119" mass="13695">MFVYTWNEVIKVVRDRGSIKWTSLMLPEHAGLLNELWQEDKKTVKPILDSQEIEMINNGLMAAYETQKPVILSVYRNGCVTDYIGTIVKLDKGGVYLMLTKKHAKNFFAFQDIIALIEN</sequence>